<keyword evidence="3" id="KW-1185">Reference proteome</keyword>
<feature type="transmembrane region" description="Helical" evidence="1">
    <location>
        <begin position="12"/>
        <end position="29"/>
    </location>
</feature>
<evidence type="ECO:0000313" key="2">
    <source>
        <dbReference type="EMBL" id="PXW87475.1"/>
    </source>
</evidence>
<accession>A0A2V3W5D8</accession>
<keyword evidence="1" id="KW-0812">Transmembrane</keyword>
<dbReference type="RefSeq" id="WP_170124499.1">
    <property type="nucleotide sequence ID" value="NZ_JADIJL010000003.1"/>
</dbReference>
<dbReference type="AlphaFoldDB" id="A0A2V3W5D8"/>
<name>A0A2V3W5D8_9BACI</name>
<sequence>MFNLPTETFWLVVPWPFIWLTAGIVMYFVNKRQDDLEDKYYAELDEKELK</sequence>
<dbReference type="Proteomes" id="UP000247978">
    <property type="component" value="Unassembled WGS sequence"/>
</dbReference>
<reference evidence="2 3" key="1">
    <citation type="submission" date="2018-05" db="EMBL/GenBank/DDBJ databases">
        <title>Genomic Encyclopedia of Type Strains, Phase IV (KMG-IV): sequencing the most valuable type-strain genomes for metagenomic binning, comparative biology and taxonomic classification.</title>
        <authorList>
            <person name="Goeker M."/>
        </authorList>
    </citation>
    <scope>NUCLEOTIDE SEQUENCE [LARGE SCALE GENOMIC DNA]</scope>
    <source>
        <strain evidence="2 3">DSM 28556</strain>
    </source>
</reference>
<protein>
    <submittedName>
        <fullName evidence="2">Uncharacterized protein</fullName>
    </submittedName>
</protein>
<evidence type="ECO:0000313" key="3">
    <source>
        <dbReference type="Proteomes" id="UP000247978"/>
    </source>
</evidence>
<dbReference type="EMBL" id="QJJQ01000005">
    <property type="protein sequence ID" value="PXW87475.1"/>
    <property type="molecule type" value="Genomic_DNA"/>
</dbReference>
<organism evidence="2 3">
    <name type="scientific">Pseudogracilibacillus auburnensis</name>
    <dbReference type="NCBI Taxonomy" id="1494959"/>
    <lineage>
        <taxon>Bacteria</taxon>
        <taxon>Bacillati</taxon>
        <taxon>Bacillota</taxon>
        <taxon>Bacilli</taxon>
        <taxon>Bacillales</taxon>
        <taxon>Bacillaceae</taxon>
        <taxon>Pseudogracilibacillus</taxon>
    </lineage>
</organism>
<proteinExistence type="predicted"/>
<evidence type="ECO:0000256" key="1">
    <source>
        <dbReference type="SAM" id="Phobius"/>
    </source>
</evidence>
<comment type="caution">
    <text evidence="2">The sequence shown here is derived from an EMBL/GenBank/DDBJ whole genome shotgun (WGS) entry which is preliminary data.</text>
</comment>
<keyword evidence="1" id="KW-1133">Transmembrane helix</keyword>
<gene>
    <name evidence="2" type="ORF">DFR56_105117</name>
</gene>
<keyword evidence="1" id="KW-0472">Membrane</keyword>